<evidence type="ECO:0000256" key="7">
    <source>
        <dbReference type="ARBA" id="ARBA00022723"/>
    </source>
</evidence>
<dbReference type="InterPro" id="IPR004027">
    <property type="entry name" value="SEC_C_motif"/>
</dbReference>
<dbReference type="PROSITE" id="PS51194">
    <property type="entry name" value="HELICASE_CTER"/>
    <property type="match status" value="1"/>
</dbReference>
<dbReference type="FunFam" id="3.40.50.300:FF:000081">
    <property type="entry name" value="Preprotein translocase subunit SecA"/>
    <property type="match status" value="1"/>
</dbReference>
<keyword evidence="7" id="KW-0479">Metal-binding</keyword>
<dbReference type="CDD" id="cd18803">
    <property type="entry name" value="SF2_C_secA"/>
    <property type="match status" value="1"/>
</dbReference>
<dbReference type="AlphaFoldDB" id="B7GL68"/>
<evidence type="ECO:0000256" key="1">
    <source>
        <dbReference type="ARBA" id="ARBA00001947"/>
    </source>
</evidence>
<feature type="domain" description="Helicase C-terminal" evidence="19">
    <location>
        <begin position="436"/>
        <end position="608"/>
    </location>
</feature>
<dbReference type="NCBIfam" id="NF006630">
    <property type="entry name" value="PRK09200.1"/>
    <property type="match status" value="1"/>
</dbReference>
<feature type="binding site" evidence="16">
    <location>
        <begin position="125"/>
        <end position="129"/>
    </location>
    <ligand>
        <name>ATP</name>
        <dbReference type="ChEBI" id="CHEBI:30616"/>
    </ligand>
</feature>
<evidence type="ECO:0000256" key="9">
    <source>
        <dbReference type="ARBA" id="ARBA00022833"/>
    </source>
</evidence>
<dbReference type="Pfam" id="PF07516">
    <property type="entry name" value="SecA_SW"/>
    <property type="match status" value="1"/>
</dbReference>
<dbReference type="PANTHER" id="PTHR30612:SF0">
    <property type="entry name" value="CHLOROPLAST PROTEIN-TRANSPORTING ATPASE"/>
    <property type="match status" value="1"/>
</dbReference>
<dbReference type="EMBL" id="CP000922">
    <property type="protein sequence ID" value="ACJ34918.1"/>
    <property type="molecule type" value="Genomic_DNA"/>
</dbReference>
<comment type="cofactor">
    <cofactor evidence="1">
        <name>Zn(2+)</name>
        <dbReference type="ChEBI" id="CHEBI:29105"/>
    </cofactor>
</comment>
<keyword evidence="21" id="KW-0378">Hydrolase</keyword>
<keyword evidence="10 16" id="KW-0067">ATP-binding</keyword>
<feature type="binding site" evidence="16">
    <location>
        <position position="107"/>
    </location>
    <ligand>
        <name>ATP</name>
        <dbReference type="ChEBI" id="CHEBI:30616"/>
    </ligand>
</feature>
<dbReference type="SMART" id="SM00957">
    <property type="entry name" value="SecA_DEAD"/>
    <property type="match status" value="1"/>
</dbReference>
<dbReference type="SUPFAM" id="SSF52540">
    <property type="entry name" value="P-loop containing nucleoside triphosphate hydrolases"/>
    <property type="match status" value="2"/>
</dbReference>
<keyword evidence="11 16" id="KW-0653">Protein transport</keyword>
<dbReference type="Gene3D" id="1.10.3060.10">
    <property type="entry name" value="Helical scaffold and wing domains of SecA"/>
    <property type="match status" value="1"/>
</dbReference>
<dbReference type="FunFam" id="3.40.50.300:FF:000694">
    <property type="entry name" value="Preprotein translocase subunit SecA"/>
    <property type="match status" value="1"/>
</dbReference>
<evidence type="ECO:0000256" key="12">
    <source>
        <dbReference type="ARBA" id="ARBA00022967"/>
    </source>
</evidence>
<dbReference type="CDD" id="cd17928">
    <property type="entry name" value="DEXDc_SecA"/>
    <property type="match status" value="1"/>
</dbReference>
<dbReference type="NCBIfam" id="NF009538">
    <property type="entry name" value="PRK12904.1"/>
    <property type="match status" value="1"/>
</dbReference>
<keyword evidence="12 16" id="KW-1278">Translocase</keyword>
<dbReference type="GO" id="GO:0006605">
    <property type="term" value="P:protein targeting"/>
    <property type="evidence" value="ECO:0007669"/>
    <property type="project" value="UniProtKB-UniRule"/>
</dbReference>
<proteinExistence type="inferred from homology"/>
<evidence type="ECO:0000259" key="19">
    <source>
        <dbReference type="PROSITE" id="PS51194"/>
    </source>
</evidence>
<evidence type="ECO:0000256" key="5">
    <source>
        <dbReference type="ARBA" id="ARBA00022475"/>
    </source>
</evidence>
<dbReference type="InterPro" id="IPR014001">
    <property type="entry name" value="Helicase_ATP-bd"/>
</dbReference>
<evidence type="ECO:0000256" key="2">
    <source>
        <dbReference type="ARBA" id="ARBA00004496"/>
    </source>
</evidence>
<dbReference type="Gene3D" id="3.40.50.300">
    <property type="entry name" value="P-loop containing nucleotide triphosphate hydrolases"/>
    <property type="match status" value="3"/>
</dbReference>
<dbReference type="Gene3D" id="3.90.1440.10">
    <property type="entry name" value="SecA, preprotein cross-linking domain"/>
    <property type="match status" value="1"/>
</dbReference>
<name>B7GL68_ANOFW</name>
<dbReference type="InterPro" id="IPR014018">
    <property type="entry name" value="SecA_motor_DEAD"/>
</dbReference>
<dbReference type="EC" id="7.4.2.8" evidence="16"/>
<dbReference type="GO" id="GO:0043952">
    <property type="term" value="P:protein transport by the Sec complex"/>
    <property type="evidence" value="ECO:0007669"/>
    <property type="project" value="TreeGrafter"/>
</dbReference>
<dbReference type="GO" id="GO:0008564">
    <property type="term" value="F:protein-exporting ATPase activity"/>
    <property type="evidence" value="ECO:0007669"/>
    <property type="project" value="UniProtKB-EC"/>
</dbReference>
<dbReference type="GO" id="GO:0005829">
    <property type="term" value="C:cytosol"/>
    <property type="evidence" value="ECO:0007669"/>
    <property type="project" value="TreeGrafter"/>
</dbReference>
<feature type="domain" description="SecA family profile" evidence="20">
    <location>
        <begin position="23"/>
        <end position="592"/>
    </location>
</feature>
<dbReference type="KEGG" id="afl:Aflv_2563"/>
<dbReference type="STRING" id="491915.Aflv_2563"/>
<organism evidence="21 22">
    <name type="scientific">Anoxybacillus flavithermus (strain DSM 21510 / WK1)</name>
    <dbReference type="NCBI Taxonomy" id="491915"/>
    <lineage>
        <taxon>Bacteria</taxon>
        <taxon>Bacillati</taxon>
        <taxon>Bacillota</taxon>
        <taxon>Bacilli</taxon>
        <taxon>Bacillales</taxon>
        <taxon>Anoxybacillaceae</taxon>
        <taxon>Anoxybacillus</taxon>
    </lineage>
</organism>
<reference evidence="21 22" key="1">
    <citation type="journal article" date="2008" name="Genome Biol.">
        <title>Encapsulated in silica: genome, proteome and physiology of the thermophilic bacterium Anoxybacillus flavithermus WK1.</title>
        <authorList>
            <person name="Saw J.H."/>
            <person name="Mountain B.W."/>
            <person name="Feng L."/>
            <person name="Omelchenko M.V."/>
            <person name="Hou S."/>
            <person name="Saito J.A."/>
            <person name="Stott M.B."/>
            <person name="Li D."/>
            <person name="Zhao G."/>
            <person name="Wu J."/>
            <person name="Galperin M.Y."/>
            <person name="Koonin E.V."/>
            <person name="Makarova K.S."/>
            <person name="Wolf Y.I."/>
            <person name="Rigden D.J."/>
            <person name="Dunfield P.F."/>
            <person name="Wang L."/>
            <person name="Alam M."/>
        </authorList>
    </citation>
    <scope>NUCLEOTIDE SEQUENCE [LARGE SCALE GENOMIC DNA]</scope>
    <source>
        <strain evidence="22">DSM 21510 / WK1</strain>
    </source>
</reference>
<dbReference type="Pfam" id="PF02810">
    <property type="entry name" value="SEC-C"/>
    <property type="match status" value="1"/>
</dbReference>
<evidence type="ECO:0000259" key="20">
    <source>
        <dbReference type="PROSITE" id="PS51196"/>
    </source>
</evidence>
<dbReference type="GO" id="GO:0005886">
    <property type="term" value="C:plasma membrane"/>
    <property type="evidence" value="ECO:0007669"/>
    <property type="project" value="UniProtKB-SubCell"/>
</dbReference>
<comment type="subunit">
    <text evidence="16">Monomer and homodimer. Part of the essential Sec protein translocation apparatus which comprises SecA, SecYEG and auxiliary proteins SecDF. Other proteins may also be involved.</text>
</comment>
<evidence type="ECO:0000259" key="18">
    <source>
        <dbReference type="PROSITE" id="PS51192"/>
    </source>
</evidence>
<dbReference type="InterPro" id="IPR000185">
    <property type="entry name" value="SecA"/>
</dbReference>
<evidence type="ECO:0000313" key="21">
    <source>
        <dbReference type="EMBL" id="ACJ34918.1"/>
    </source>
</evidence>
<dbReference type="Pfam" id="PF21090">
    <property type="entry name" value="P-loop_SecA"/>
    <property type="match status" value="1"/>
</dbReference>
<protein>
    <recommendedName>
        <fullName evidence="16 17">Protein translocase subunit SecA</fullName>
        <ecNumber evidence="16">7.4.2.8</ecNumber>
    </recommendedName>
</protein>
<dbReference type="SUPFAM" id="SSF81767">
    <property type="entry name" value="Pre-protein crosslinking domain of SecA"/>
    <property type="match status" value="1"/>
</dbReference>
<dbReference type="InterPro" id="IPR027417">
    <property type="entry name" value="P-loop_NTPase"/>
</dbReference>
<dbReference type="InterPro" id="IPR020937">
    <property type="entry name" value="SecA_CS"/>
</dbReference>
<dbReference type="PANTHER" id="PTHR30612">
    <property type="entry name" value="SECA INNER MEMBRANE COMPONENT OF SEC PROTEIN SECRETION SYSTEM"/>
    <property type="match status" value="1"/>
</dbReference>
<dbReference type="eggNOG" id="COG0653">
    <property type="taxonomic scope" value="Bacteria"/>
</dbReference>
<keyword evidence="8 16" id="KW-0547">Nucleotide-binding</keyword>
<dbReference type="InterPro" id="IPR001650">
    <property type="entry name" value="Helicase_C-like"/>
</dbReference>
<dbReference type="InterPro" id="IPR036266">
    <property type="entry name" value="SecA_Wing/Scaffold_sf"/>
</dbReference>
<evidence type="ECO:0000256" key="17">
    <source>
        <dbReference type="RuleBase" id="RU003874"/>
    </source>
</evidence>
<dbReference type="PROSITE" id="PS01312">
    <property type="entry name" value="SECA"/>
    <property type="match status" value="1"/>
</dbReference>
<comment type="subcellular location">
    <subcellularLocation>
        <location evidence="16">Cell membrane</location>
        <topology evidence="16">Peripheral membrane protein</topology>
        <orientation evidence="16">Cytoplasmic side</orientation>
    </subcellularLocation>
    <subcellularLocation>
        <location evidence="2 16">Cytoplasm</location>
    </subcellularLocation>
    <text evidence="16">Distribution is 50-50.</text>
</comment>
<keyword evidence="9" id="KW-0862">Zinc</keyword>
<dbReference type="PROSITE" id="PS51192">
    <property type="entry name" value="HELICASE_ATP_BIND_1"/>
    <property type="match status" value="1"/>
</dbReference>
<dbReference type="PROSITE" id="PS51196">
    <property type="entry name" value="SECA_MOTOR_DEAD"/>
    <property type="match status" value="1"/>
</dbReference>
<dbReference type="InterPro" id="IPR011116">
    <property type="entry name" value="SecA_Wing/Scaffold"/>
</dbReference>
<dbReference type="GO" id="GO:0005524">
    <property type="term" value="F:ATP binding"/>
    <property type="evidence" value="ECO:0007669"/>
    <property type="project" value="UniProtKB-UniRule"/>
</dbReference>
<dbReference type="GO" id="GO:0004386">
    <property type="term" value="F:helicase activity"/>
    <property type="evidence" value="ECO:0007669"/>
    <property type="project" value="UniProtKB-KW"/>
</dbReference>
<dbReference type="HAMAP" id="MF_01382">
    <property type="entry name" value="SecA"/>
    <property type="match status" value="1"/>
</dbReference>
<dbReference type="GO" id="GO:0031522">
    <property type="term" value="C:cell envelope Sec protein transport complex"/>
    <property type="evidence" value="ECO:0007669"/>
    <property type="project" value="TreeGrafter"/>
</dbReference>
<evidence type="ECO:0000256" key="15">
    <source>
        <dbReference type="ARBA" id="ARBA00034006"/>
    </source>
</evidence>
<dbReference type="Proteomes" id="UP000000742">
    <property type="component" value="Chromosome"/>
</dbReference>
<keyword evidence="6 16" id="KW-0963">Cytoplasm</keyword>
<comment type="function">
    <text evidence="16">Part of the Sec protein translocase complex. Interacts with the SecYEG preprotein conducting channel. Has a central role in coupling the hydrolysis of ATP to the transfer of proteins into and across the cell membrane, serving as an ATP-driven molecular motor driving the stepwise translocation of polypeptide chains across the membrane.</text>
</comment>
<dbReference type="GO" id="GO:0017038">
    <property type="term" value="P:protein import"/>
    <property type="evidence" value="ECO:0007669"/>
    <property type="project" value="InterPro"/>
</dbReference>
<keyword evidence="21" id="KW-0347">Helicase</keyword>
<keyword evidence="14 16" id="KW-0472">Membrane</keyword>
<dbReference type="FunFam" id="1.10.3060.10:FF:000002">
    <property type="entry name" value="Preprotein translocase subunit SecA"/>
    <property type="match status" value="1"/>
</dbReference>
<evidence type="ECO:0000256" key="8">
    <source>
        <dbReference type="ARBA" id="ARBA00022741"/>
    </source>
</evidence>
<dbReference type="Pfam" id="PF07517">
    <property type="entry name" value="SecA_DEAD"/>
    <property type="match status" value="1"/>
</dbReference>
<evidence type="ECO:0000256" key="16">
    <source>
        <dbReference type="HAMAP-Rule" id="MF_01382"/>
    </source>
</evidence>
<dbReference type="InterPro" id="IPR044722">
    <property type="entry name" value="SecA_SF2_C"/>
</dbReference>
<evidence type="ECO:0000256" key="10">
    <source>
        <dbReference type="ARBA" id="ARBA00022840"/>
    </source>
</evidence>
<comment type="catalytic activity">
    <reaction evidence="15 16">
        <text>ATP + H2O + cellular proteinSide 1 = ADP + phosphate + cellular proteinSide 2.</text>
        <dbReference type="EC" id="7.4.2.8"/>
    </reaction>
</comment>
<feature type="domain" description="Helicase ATP-binding" evidence="18">
    <location>
        <begin position="109"/>
        <end position="267"/>
    </location>
</feature>
<dbReference type="HOGENOM" id="CLU_005314_3_0_9"/>
<evidence type="ECO:0000313" key="22">
    <source>
        <dbReference type="Proteomes" id="UP000000742"/>
    </source>
</evidence>
<dbReference type="SMART" id="SM00958">
    <property type="entry name" value="SecA_PP_bind"/>
    <property type="match status" value="1"/>
</dbReference>
<keyword evidence="4 16" id="KW-0813">Transport</keyword>
<keyword evidence="13 16" id="KW-0811">Translocation</keyword>
<dbReference type="GO" id="GO:0046872">
    <property type="term" value="F:metal ion binding"/>
    <property type="evidence" value="ECO:0007669"/>
    <property type="project" value="UniProtKB-KW"/>
</dbReference>
<evidence type="ECO:0000256" key="14">
    <source>
        <dbReference type="ARBA" id="ARBA00023136"/>
    </source>
</evidence>
<gene>
    <name evidence="16 21" type="primary">secA</name>
    <name evidence="21" type="ordered locus">Aflv_2563</name>
</gene>
<accession>B7GL68</accession>
<dbReference type="SUPFAM" id="SSF81886">
    <property type="entry name" value="Helical scaffold and wing domains of SecA"/>
    <property type="match status" value="1"/>
</dbReference>
<dbReference type="Pfam" id="PF01043">
    <property type="entry name" value="SecA_PP_bind"/>
    <property type="match status" value="1"/>
</dbReference>
<dbReference type="PRINTS" id="PR00906">
    <property type="entry name" value="SECA"/>
</dbReference>
<evidence type="ECO:0000256" key="6">
    <source>
        <dbReference type="ARBA" id="ARBA00022490"/>
    </source>
</evidence>
<dbReference type="InterPro" id="IPR036670">
    <property type="entry name" value="SecA_X-link_sf"/>
</dbReference>
<comment type="similarity">
    <text evidence="3 16 17">Belongs to the SecA family.</text>
</comment>
<evidence type="ECO:0000256" key="4">
    <source>
        <dbReference type="ARBA" id="ARBA00022448"/>
    </source>
</evidence>
<evidence type="ECO:0000256" key="3">
    <source>
        <dbReference type="ARBA" id="ARBA00007650"/>
    </source>
</evidence>
<dbReference type="GO" id="GO:0065002">
    <property type="term" value="P:intracellular protein transmembrane transport"/>
    <property type="evidence" value="ECO:0007669"/>
    <property type="project" value="UniProtKB-UniRule"/>
</dbReference>
<keyword evidence="5 16" id="KW-1003">Cell membrane</keyword>
<sequence length="856" mass="97696">MSPFLVSDMMVISDYISKGRFCMLGMFKKVFDPNKRQIARLEKIANEIDALGSQMAQLSDDELRQKTEEFKARLEKGETLDDLLVEAFAVVREAAKRVLGMYPYKVQLMGGIALHEGNIAEMKTGEGKTLTATMPVYLNALTGKGVHVVTVNEYLASRDANEMGRLYQFLGLSVGLNLNSMSREEKQAAYHADITYGTNNEFGFDYLRDNMVLYKEHMVQRPLHYAIIDEVDSILIDEARTPLIISGTAQKSTKLYIQANAFVRTLKRDVDYTYDEKTKSVQLTEEGMNKAERAFGIDNLFDLKHVTLNHHINQALRAHVVMQRDVDYVVEDGKIVIVDPFTGRLMRGRRYSDGLHQAIEAKEGLEIQNESMTLATITFQNYFRMYEKLAGMTGTAKTEEEEFRNIYNMQVVVIPTNKPVIRDDRPDLIYRTMEGKFRAVVEDIAERHAKGQPVLVGTVSIETSELLSSMLTKRGIRHNVLNAKNHAKEAEIIAQAGQKGAVTIATNMAGRGTDIKLGEGVRELGGLAVIGTERHESRRIDNQLRGRSGRQGDPGVSQFYLSLEDELMRRFGSENMMAMMDRLGMDDSQPIQSKIVSKAVESAQKRVEGNNFDARKQLLQYDDVLREQREIIYRQRFQVLDSENLRDIVEKMIQSVIERVVRMHTPDEEMPEEWNVQAIVDYVQANLLPEGDVTVNDLRGKDPEEMIELIWNNVRARYDEKESRIPAEQMREFERVIVLRAVDMKWMEHIDAMEQLRQGIHLRAYGQIDPLREYQMEGYAMFEAMIASIEEEVARYIMKAEIESNLERQEVAKGEAVHPKEGEEVKRKPVKKAVEVGRNDPCPCGSGKKYKHCCGR</sequence>
<dbReference type="InterPro" id="IPR011130">
    <property type="entry name" value="SecA_preprotein_X-link_dom"/>
</dbReference>
<evidence type="ECO:0000256" key="11">
    <source>
        <dbReference type="ARBA" id="ARBA00022927"/>
    </source>
</evidence>
<dbReference type="NCBIfam" id="TIGR00963">
    <property type="entry name" value="secA"/>
    <property type="match status" value="1"/>
</dbReference>
<feature type="binding site" evidence="16">
    <location>
        <position position="514"/>
    </location>
    <ligand>
        <name>ATP</name>
        <dbReference type="ChEBI" id="CHEBI:30616"/>
    </ligand>
</feature>
<dbReference type="InterPro" id="IPR011115">
    <property type="entry name" value="SecA_DEAD"/>
</dbReference>
<evidence type="ECO:0000256" key="13">
    <source>
        <dbReference type="ARBA" id="ARBA00023010"/>
    </source>
</evidence>
<dbReference type="FunFam" id="3.90.1440.10:FF:000001">
    <property type="entry name" value="Preprotein translocase subunit SecA"/>
    <property type="match status" value="1"/>
</dbReference>